<protein>
    <recommendedName>
        <fullName evidence="10">BTB domain-containing protein</fullName>
    </recommendedName>
</protein>
<keyword evidence="7 8" id="KW-0472">Membrane</keyword>
<dbReference type="AlphaFoldDB" id="A0A9Q5N2M8"/>
<dbReference type="HAMAP" id="MF_03113">
    <property type="entry name" value="Get1"/>
    <property type="match status" value="1"/>
</dbReference>
<comment type="caution">
    <text evidence="11">The sequence shown here is derived from an EMBL/GenBank/DDBJ whole genome shotgun (WGS) entry which is preliminary data.</text>
</comment>
<feature type="transmembrane region" description="Helical" evidence="9">
    <location>
        <begin position="451"/>
        <end position="474"/>
    </location>
</feature>
<dbReference type="PANTHER" id="PTHR42650:SF1">
    <property type="entry name" value="GUIDED ENTRY OF TAIL-ANCHORED PROTEINS FACTOR 1"/>
    <property type="match status" value="1"/>
</dbReference>
<dbReference type="GO" id="GO:0071816">
    <property type="term" value="P:tail-anchored membrane protein insertion into ER membrane"/>
    <property type="evidence" value="ECO:0007669"/>
    <property type="project" value="InterPro"/>
</dbReference>
<evidence type="ECO:0000256" key="1">
    <source>
        <dbReference type="ARBA" id="ARBA00004477"/>
    </source>
</evidence>
<dbReference type="Gene3D" id="1.10.287.660">
    <property type="entry name" value="Helix hairpin bin"/>
    <property type="match status" value="1"/>
</dbReference>
<comment type="similarity">
    <text evidence="2 8">Belongs to the WRB/GET1 family.</text>
</comment>
<keyword evidence="3 8" id="KW-0813">Transport</keyword>
<evidence type="ECO:0000256" key="2">
    <source>
        <dbReference type="ARBA" id="ARBA00010799"/>
    </source>
</evidence>
<feature type="coiled-coil region" evidence="8">
    <location>
        <begin position="388"/>
        <end position="415"/>
    </location>
</feature>
<comment type="caution">
    <text evidence="8">Lacks conserved residue(s) required for the propagation of feature annotation.</text>
</comment>
<evidence type="ECO:0000313" key="11">
    <source>
        <dbReference type="EMBL" id="OCB86910.1"/>
    </source>
</evidence>
<keyword evidence="4 8" id="KW-0812">Transmembrane</keyword>
<feature type="topological domain" description="Cytoplasmic" evidence="8">
    <location>
        <begin position="486"/>
        <end position="510"/>
    </location>
</feature>
<keyword evidence="6 8" id="KW-1133">Transmembrane helix</keyword>
<feature type="transmembrane region" description="Helical" evidence="9">
    <location>
        <begin position="420"/>
        <end position="439"/>
    </location>
</feature>
<feature type="transmembrane region" description="Helical" evidence="9">
    <location>
        <begin position="315"/>
        <end position="334"/>
    </location>
</feature>
<reference evidence="11" key="1">
    <citation type="submission" date="2016-06" db="EMBL/GenBank/DDBJ databases">
        <title>Draft Genome sequence of the fungus Inonotus baumii.</title>
        <authorList>
            <person name="Zhu H."/>
            <person name="Lin W."/>
        </authorList>
    </citation>
    <scope>NUCLEOTIDE SEQUENCE</scope>
    <source>
        <strain evidence="11">821</strain>
    </source>
</reference>
<dbReference type="SMART" id="SM00225">
    <property type="entry name" value="BTB"/>
    <property type="match status" value="1"/>
</dbReference>
<gene>
    <name evidence="8" type="primary">GET1</name>
    <name evidence="11" type="ORF">A7U60_g6084</name>
</gene>
<dbReference type="InterPro" id="IPR029012">
    <property type="entry name" value="Helix_hairpin_bin_sf"/>
</dbReference>
<name>A0A9Q5N2M8_SANBA</name>
<feature type="topological domain" description="Lumenal" evidence="8">
    <location>
        <begin position="1"/>
        <end position="320"/>
    </location>
</feature>
<organism evidence="11 12">
    <name type="scientific">Sanghuangporus baumii</name>
    <name type="common">Phellinus baumii</name>
    <dbReference type="NCBI Taxonomy" id="108892"/>
    <lineage>
        <taxon>Eukaryota</taxon>
        <taxon>Fungi</taxon>
        <taxon>Dikarya</taxon>
        <taxon>Basidiomycota</taxon>
        <taxon>Agaricomycotina</taxon>
        <taxon>Agaricomycetes</taxon>
        <taxon>Hymenochaetales</taxon>
        <taxon>Hymenochaetaceae</taxon>
        <taxon>Sanghuangporus</taxon>
    </lineage>
</organism>
<dbReference type="OrthoDB" id="3237875at2759"/>
<dbReference type="GO" id="GO:0043529">
    <property type="term" value="C:GET complex"/>
    <property type="evidence" value="ECO:0007669"/>
    <property type="project" value="InterPro"/>
</dbReference>
<evidence type="ECO:0000313" key="12">
    <source>
        <dbReference type="Proteomes" id="UP000757232"/>
    </source>
</evidence>
<dbReference type="GO" id="GO:0005789">
    <property type="term" value="C:endoplasmic reticulum membrane"/>
    <property type="evidence" value="ECO:0007669"/>
    <property type="project" value="UniProtKB-SubCell"/>
</dbReference>
<evidence type="ECO:0000256" key="4">
    <source>
        <dbReference type="ARBA" id="ARBA00022692"/>
    </source>
</evidence>
<dbReference type="Proteomes" id="UP000757232">
    <property type="component" value="Unassembled WGS sequence"/>
</dbReference>
<dbReference type="SUPFAM" id="SSF54695">
    <property type="entry name" value="POZ domain"/>
    <property type="match status" value="1"/>
</dbReference>
<dbReference type="EMBL" id="LNZH02000198">
    <property type="protein sequence ID" value="OCB86910.1"/>
    <property type="molecule type" value="Genomic_DNA"/>
</dbReference>
<keyword evidence="5 8" id="KW-0256">Endoplasmic reticulum</keyword>
<evidence type="ECO:0000259" key="10">
    <source>
        <dbReference type="SMART" id="SM00225"/>
    </source>
</evidence>
<dbReference type="GO" id="GO:0043495">
    <property type="term" value="F:protein-membrane adaptor activity"/>
    <property type="evidence" value="ECO:0007669"/>
    <property type="project" value="TreeGrafter"/>
</dbReference>
<evidence type="ECO:0000256" key="3">
    <source>
        <dbReference type="ARBA" id="ARBA00022448"/>
    </source>
</evidence>
<dbReference type="Pfam" id="PF04420">
    <property type="entry name" value="CHD5"/>
    <property type="match status" value="1"/>
</dbReference>
<evidence type="ECO:0000256" key="6">
    <source>
        <dbReference type="ARBA" id="ARBA00022989"/>
    </source>
</evidence>
<evidence type="ECO:0000256" key="8">
    <source>
        <dbReference type="HAMAP-Rule" id="MF_03113"/>
    </source>
</evidence>
<dbReference type="PANTHER" id="PTHR42650">
    <property type="entry name" value="TAIL-ANCHORED PROTEIN INSERTION RECEPTOR WRB"/>
    <property type="match status" value="1"/>
</dbReference>
<dbReference type="InterPro" id="IPR028945">
    <property type="entry name" value="Get1"/>
</dbReference>
<dbReference type="InterPro" id="IPR000210">
    <property type="entry name" value="BTB/POZ_dom"/>
</dbReference>
<dbReference type="InterPro" id="IPR027538">
    <property type="entry name" value="Get1_fungi"/>
</dbReference>
<comment type="subcellular location">
    <subcellularLocation>
        <location evidence="1">Endoplasmic reticulum membrane</location>
        <topology evidence="1">Multi-pass membrane protein</topology>
    </subcellularLocation>
</comment>
<keyword evidence="8" id="KW-0175">Coiled coil</keyword>
<evidence type="ECO:0000256" key="5">
    <source>
        <dbReference type="ARBA" id="ARBA00022824"/>
    </source>
</evidence>
<dbReference type="InterPro" id="IPR011333">
    <property type="entry name" value="SKP1/BTB/POZ_sf"/>
</dbReference>
<proteinExistence type="inferred from homology"/>
<feature type="domain" description="BTB" evidence="10">
    <location>
        <begin position="36"/>
        <end position="146"/>
    </location>
</feature>
<evidence type="ECO:0000256" key="7">
    <source>
        <dbReference type="ARBA" id="ARBA00023136"/>
    </source>
</evidence>
<dbReference type="Gene3D" id="3.30.710.10">
    <property type="entry name" value="Potassium Channel Kv1.1, Chain A"/>
    <property type="match status" value="1"/>
</dbReference>
<evidence type="ECO:0000256" key="9">
    <source>
        <dbReference type="SAM" id="Phobius"/>
    </source>
</evidence>
<keyword evidence="12" id="KW-1185">Reference proteome</keyword>
<accession>A0A9Q5N2M8</accession>
<sequence>MATKSPEIPPESSATLNDELSVGSAEVCKDDEFYFNFVTFKVENCLFRVPRHELEQQSTVFHDMFGLPPVGGKENVEGESDNNPILLDSVSRDVFKLLLKLLYPPRSKDISSSLTLEQCTSLLKVTHMWDFERINLIIKNRIRKDLWPTIPCADKIKLAHDYEIKDWYADAYCDLAIRTKPLSVEDGWKLGLEFSIKMGQVRERVAAAASKPNEMRKQAVARSTIDEIFFATQQTKDQMSVSGDMWEDEEAEGKDEEAAEVLEGVAKGASSCDCGSNGNLFSDNGWGFVLRRCADTNIERSDPSLMEYHVARIRFLSMTLALTIFLLVLFAELIQWIGQSVLSELAYSIHLRIFYASKVAQQRALKNEILTAKAELLQTSSQDQFAKWAKLRRRVDKGLAELEQLNSELGSARNAYKLKFNTFIWLLTTGVQFVIGWWYRKSAVFYLPPGWLGPAAWFLSLPFAPSGSVSCGAWQMVCRRVIKVGERTVRDLTVTSIPTEQEGEKGKKEQ</sequence>